<feature type="domain" description="DUF7708" evidence="3">
    <location>
        <begin position="125"/>
        <end position="267"/>
    </location>
</feature>
<feature type="coiled-coil region" evidence="2">
    <location>
        <begin position="242"/>
        <end position="269"/>
    </location>
</feature>
<keyword evidence="6" id="KW-1185">Reference proteome</keyword>
<keyword evidence="2" id="KW-0175">Coiled coil</keyword>
<organism evidence="5 6">
    <name type="scientific">Viridothelium virens</name>
    <name type="common">Speckled blister lichen</name>
    <name type="synonym">Trypethelium virens</name>
    <dbReference type="NCBI Taxonomy" id="1048519"/>
    <lineage>
        <taxon>Eukaryota</taxon>
        <taxon>Fungi</taxon>
        <taxon>Dikarya</taxon>
        <taxon>Ascomycota</taxon>
        <taxon>Pezizomycotina</taxon>
        <taxon>Dothideomycetes</taxon>
        <taxon>Dothideomycetes incertae sedis</taxon>
        <taxon>Trypetheliales</taxon>
        <taxon>Trypetheliaceae</taxon>
        <taxon>Viridothelium</taxon>
    </lineage>
</organism>
<gene>
    <name evidence="5" type="ORF">EV356DRAFT_556061</name>
</gene>
<dbReference type="Proteomes" id="UP000800092">
    <property type="component" value="Unassembled WGS sequence"/>
</dbReference>
<reference evidence="5" key="1">
    <citation type="journal article" date="2020" name="Stud. Mycol.">
        <title>101 Dothideomycetes genomes: a test case for predicting lifestyles and emergence of pathogens.</title>
        <authorList>
            <person name="Haridas S."/>
            <person name="Albert R."/>
            <person name="Binder M."/>
            <person name="Bloem J."/>
            <person name="Labutti K."/>
            <person name="Salamov A."/>
            <person name="Andreopoulos B."/>
            <person name="Baker S."/>
            <person name="Barry K."/>
            <person name="Bills G."/>
            <person name="Bluhm B."/>
            <person name="Cannon C."/>
            <person name="Castanera R."/>
            <person name="Culley D."/>
            <person name="Daum C."/>
            <person name="Ezra D."/>
            <person name="Gonzalez J."/>
            <person name="Henrissat B."/>
            <person name="Kuo A."/>
            <person name="Liang C."/>
            <person name="Lipzen A."/>
            <person name="Lutzoni F."/>
            <person name="Magnuson J."/>
            <person name="Mondo S."/>
            <person name="Nolan M."/>
            <person name="Ohm R."/>
            <person name="Pangilinan J."/>
            <person name="Park H.-J."/>
            <person name="Ramirez L."/>
            <person name="Alfaro M."/>
            <person name="Sun H."/>
            <person name="Tritt A."/>
            <person name="Yoshinaga Y."/>
            <person name="Zwiers L.-H."/>
            <person name="Turgeon B."/>
            <person name="Goodwin S."/>
            <person name="Spatafora J."/>
            <person name="Crous P."/>
            <person name="Grigoriev I."/>
        </authorList>
    </citation>
    <scope>NUCLEOTIDE SEQUENCE</scope>
    <source>
        <strain evidence="5">Tuck. ex Michener</strain>
    </source>
</reference>
<evidence type="ECO:0000313" key="5">
    <source>
        <dbReference type="EMBL" id="KAF2229535.1"/>
    </source>
</evidence>
<accession>A0A6A6GUX7</accession>
<evidence type="ECO:0000256" key="1">
    <source>
        <dbReference type="ARBA" id="ARBA00022737"/>
    </source>
</evidence>
<sequence>MPNTFMSSTKSEGDSQTIVRRFSRKATNEFPEDDLVTSLAVKEARDENEEQRRRSLAYLWQDLFRTQHAAMTHNGTAEDQALDQASLDDSPPRLEDVYKAVTAASDQVKTNREESTIGRLKGRFNKLCSNLNSHRDLFAVVPDGDKYISILAGSFSALVKASARYEKIGETVGRALEELSDRLPYWHRQMRIHRDNAFMQRYIALLYVAIFRFLTDIMKEWFKSGWERLRRAFDTDFIDRRLNTATDEIKNLSDKLEKESKLATEARIQMMPTSGDFTIWMRQFQEELFSRMGETIQNQLRCEYETHFAQMVNMVTARSPSPMLALSGHNSAGSADIGVMEDWSSLAAPFEKVDQKDLRRDLVERSRNLHMNFDILKRIQYWFLEPVSRTLWICGLFQAPIPSRTTLMSAYIFDVAEKAKVPVIAYFCDHMAQNPPEKALLNLTYSLIFQIAAYMQNSPNTDWSALRTQFDKLDGSIDSLQLALTLLEEIISNGPELIFCIIDGLEKISYPLKNRPELAEFLQILQRRTDTKPSRKGPHIKAFFTTDGFTDALAHLDAEERLEVQDFERDTEAEFGPGQDPMTFLTL</sequence>
<evidence type="ECO:0000256" key="2">
    <source>
        <dbReference type="SAM" id="Coils"/>
    </source>
</evidence>
<dbReference type="AlphaFoldDB" id="A0A6A6GUX7"/>
<dbReference type="EMBL" id="ML991861">
    <property type="protein sequence ID" value="KAF2229535.1"/>
    <property type="molecule type" value="Genomic_DNA"/>
</dbReference>
<evidence type="ECO:0000313" key="6">
    <source>
        <dbReference type="Proteomes" id="UP000800092"/>
    </source>
</evidence>
<dbReference type="PANTHER" id="PTHR40619:SF3">
    <property type="entry name" value="FUNGAL STAND N-TERMINAL GOODBYE DOMAIN-CONTAINING PROTEIN"/>
    <property type="match status" value="1"/>
</dbReference>
<feature type="domain" description="Nephrocystin 3-like N-terminal" evidence="4">
    <location>
        <begin position="379"/>
        <end position="529"/>
    </location>
</feature>
<evidence type="ECO:0000259" key="4">
    <source>
        <dbReference type="Pfam" id="PF24883"/>
    </source>
</evidence>
<dbReference type="PANTHER" id="PTHR40619">
    <property type="entry name" value="FUNGAL STAND N-TERMINAL GOODBYE DOMAIN-CONTAINING PROTEIN"/>
    <property type="match status" value="1"/>
</dbReference>
<dbReference type="Pfam" id="PF24809">
    <property type="entry name" value="DUF7708"/>
    <property type="match status" value="1"/>
</dbReference>
<evidence type="ECO:0000259" key="3">
    <source>
        <dbReference type="Pfam" id="PF24809"/>
    </source>
</evidence>
<name>A0A6A6GUX7_VIRVR</name>
<dbReference type="InterPro" id="IPR056884">
    <property type="entry name" value="NPHP3-like_N"/>
</dbReference>
<keyword evidence="1" id="KW-0677">Repeat</keyword>
<dbReference type="OrthoDB" id="4840035at2759"/>
<proteinExistence type="predicted"/>
<dbReference type="InterPro" id="IPR056125">
    <property type="entry name" value="DUF7708"/>
</dbReference>
<protein>
    <submittedName>
        <fullName evidence="5">Uncharacterized protein</fullName>
    </submittedName>
</protein>
<dbReference type="Pfam" id="PF24883">
    <property type="entry name" value="NPHP3_N"/>
    <property type="match status" value="1"/>
</dbReference>